<keyword evidence="8 11" id="KW-0808">Transferase</keyword>
<keyword evidence="7" id="KW-0028">Amino-acid biosynthesis</keyword>
<evidence type="ECO:0000256" key="3">
    <source>
        <dbReference type="ARBA" id="ARBA00011233"/>
    </source>
</evidence>
<evidence type="ECO:0000256" key="4">
    <source>
        <dbReference type="ARBA" id="ARBA00013007"/>
    </source>
</evidence>
<dbReference type="FunFam" id="3.40.50.1370:FF:000009">
    <property type="entry name" value="Ornithine carbamoyltransferase, mitochondrial"/>
    <property type="match status" value="1"/>
</dbReference>
<dbReference type="EMBL" id="FWEW01003742">
    <property type="protein sequence ID" value="SLM40868.1"/>
    <property type="molecule type" value="Genomic_DNA"/>
</dbReference>
<evidence type="ECO:0000259" key="12">
    <source>
        <dbReference type="Pfam" id="PF00185"/>
    </source>
</evidence>
<evidence type="ECO:0000313" key="14">
    <source>
        <dbReference type="EMBL" id="SLM40868.1"/>
    </source>
</evidence>
<protein>
    <recommendedName>
        <fullName evidence="5">Ornithine carbamoyltransferase, mitochondrial</fullName>
        <ecNumber evidence="4">2.1.3.3</ecNumber>
    </recommendedName>
    <alternativeName>
        <fullName evidence="9">Ornithine transcarbamylase</fullName>
    </alternativeName>
</protein>
<comment type="similarity">
    <text evidence="2">Belongs to the aspartate/ornithine carbamoyltransferase superfamily. OTCase family.</text>
</comment>
<evidence type="ECO:0000256" key="5">
    <source>
        <dbReference type="ARBA" id="ARBA00021536"/>
    </source>
</evidence>
<dbReference type="InterPro" id="IPR006130">
    <property type="entry name" value="Asp/Orn_carbamoylTrfase"/>
</dbReference>
<name>A0A1W5DCJ4_9LECA</name>
<dbReference type="InterPro" id="IPR006131">
    <property type="entry name" value="Asp_carbamoyltransf_Asp/Orn-bd"/>
</dbReference>
<dbReference type="InterPro" id="IPR002292">
    <property type="entry name" value="Orn/put_carbamltrans"/>
</dbReference>
<evidence type="ECO:0000256" key="11">
    <source>
        <dbReference type="RuleBase" id="RU003634"/>
    </source>
</evidence>
<reference evidence="15" key="1">
    <citation type="submission" date="2017-03" db="EMBL/GenBank/DDBJ databases">
        <authorList>
            <person name="Sharma R."/>
            <person name="Thines M."/>
        </authorList>
    </citation>
    <scope>NUCLEOTIDE SEQUENCE [LARGE SCALE GENOMIC DNA]</scope>
</reference>
<dbReference type="SUPFAM" id="SSF53671">
    <property type="entry name" value="Aspartate/ornithine carbamoyltransferase"/>
    <property type="match status" value="1"/>
</dbReference>
<keyword evidence="6" id="KW-0055">Arginine biosynthesis</keyword>
<comment type="pathway">
    <text evidence="1">Amino-acid biosynthesis; L-arginine biosynthesis; L-arginine from L-ornithine and carbamoyl phosphate: step 1/3.</text>
</comment>
<dbReference type="PRINTS" id="PR00102">
    <property type="entry name" value="OTCASE"/>
</dbReference>
<dbReference type="GO" id="GO:0016597">
    <property type="term" value="F:amino acid binding"/>
    <property type="evidence" value="ECO:0007669"/>
    <property type="project" value="InterPro"/>
</dbReference>
<dbReference type="Pfam" id="PF00185">
    <property type="entry name" value="OTCace"/>
    <property type="match status" value="1"/>
</dbReference>
<evidence type="ECO:0000256" key="2">
    <source>
        <dbReference type="ARBA" id="ARBA00007805"/>
    </source>
</evidence>
<proteinExistence type="inferred from homology"/>
<evidence type="ECO:0000256" key="9">
    <source>
        <dbReference type="ARBA" id="ARBA00033269"/>
    </source>
</evidence>
<dbReference type="GO" id="GO:0019240">
    <property type="term" value="P:citrulline biosynthetic process"/>
    <property type="evidence" value="ECO:0007669"/>
    <property type="project" value="TreeGrafter"/>
</dbReference>
<dbReference type="NCBIfam" id="NF001986">
    <property type="entry name" value="PRK00779.1"/>
    <property type="match status" value="1"/>
</dbReference>
<evidence type="ECO:0000256" key="6">
    <source>
        <dbReference type="ARBA" id="ARBA00022571"/>
    </source>
</evidence>
<dbReference type="PRINTS" id="PR00100">
    <property type="entry name" value="AOTCASE"/>
</dbReference>
<sequence length="365" mass="39315">MPLLRPIARAVQRAVQAQQRTYSTPSTPPTSPFAPRHLLSIADLSISELNTLVRNASSHKQAIKSGSIPKNLLGALAGKTVAMTFSKRSTRTRVSSEGAIVTMGGHPMFLGKEDIQLGVNESLYDTSVVISSMVSAIIARVGPHADVADLAKHSSVPVINALSDAFHPLQTIADFLTIHEVFPATHSAGRSMTPGLGLEGLKVAWVGDANNVLYDLAIGAAKLGVDVAVATPEGYQIHNTMREIIKQAGADARVAGKVTETTVPEEAVRNADILVTDTWVSMGQEEEKAKRLKAFEGFQITHELAQRGGAKPGWKFMHCLPRHQEEVSDEVFYSPRSLVFTEAENRLWAAISALEAFVVNKGKIV</sequence>
<dbReference type="PROSITE" id="PS00097">
    <property type="entry name" value="CARBAMOYLTRANSFERASE"/>
    <property type="match status" value="1"/>
</dbReference>
<dbReference type="Gene3D" id="3.40.50.1370">
    <property type="entry name" value="Aspartate/ornithine carbamoyltransferase"/>
    <property type="match status" value="2"/>
</dbReference>
<organism evidence="14 15">
    <name type="scientific">Lasallia pustulata</name>
    <dbReference type="NCBI Taxonomy" id="136370"/>
    <lineage>
        <taxon>Eukaryota</taxon>
        <taxon>Fungi</taxon>
        <taxon>Dikarya</taxon>
        <taxon>Ascomycota</taxon>
        <taxon>Pezizomycotina</taxon>
        <taxon>Lecanoromycetes</taxon>
        <taxon>OSLEUM clade</taxon>
        <taxon>Umbilicariomycetidae</taxon>
        <taxon>Umbilicariales</taxon>
        <taxon>Umbilicariaceae</taxon>
        <taxon>Lasallia</taxon>
    </lineage>
</organism>
<feature type="domain" description="Aspartate/ornithine carbamoyltransferase carbamoyl-P binding" evidence="13">
    <location>
        <begin position="36"/>
        <end position="180"/>
    </location>
</feature>
<evidence type="ECO:0000256" key="10">
    <source>
        <dbReference type="ARBA" id="ARBA00048772"/>
    </source>
</evidence>
<comment type="subunit">
    <text evidence="3">Homotrimer.</text>
</comment>
<evidence type="ECO:0000256" key="8">
    <source>
        <dbReference type="ARBA" id="ARBA00022679"/>
    </source>
</evidence>
<dbReference type="NCBIfam" id="TIGR00658">
    <property type="entry name" value="orni_carb_tr"/>
    <property type="match status" value="1"/>
</dbReference>
<dbReference type="EC" id="2.1.3.3" evidence="4"/>
<evidence type="ECO:0000259" key="13">
    <source>
        <dbReference type="Pfam" id="PF02729"/>
    </source>
</evidence>
<dbReference type="GO" id="GO:0042450">
    <property type="term" value="P:L-arginine biosynthetic process via ornithine"/>
    <property type="evidence" value="ECO:0007669"/>
    <property type="project" value="TreeGrafter"/>
</dbReference>
<dbReference type="FunFam" id="3.40.50.1370:FF:000017">
    <property type="entry name" value="Ornithine carbamoyltransferase"/>
    <property type="match status" value="1"/>
</dbReference>
<comment type="catalytic activity">
    <reaction evidence="10">
        <text>carbamoyl phosphate + L-ornithine = L-citrulline + phosphate + H(+)</text>
        <dbReference type="Rhea" id="RHEA:19513"/>
        <dbReference type="ChEBI" id="CHEBI:15378"/>
        <dbReference type="ChEBI" id="CHEBI:43474"/>
        <dbReference type="ChEBI" id="CHEBI:46911"/>
        <dbReference type="ChEBI" id="CHEBI:57743"/>
        <dbReference type="ChEBI" id="CHEBI:58228"/>
        <dbReference type="EC" id="2.1.3.3"/>
    </reaction>
</comment>
<dbReference type="PANTHER" id="PTHR45753:SF3">
    <property type="entry name" value="ORNITHINE TRANSCARBAMYLASE, MITOCHONDRIAL"/>
    <property type="match status" value="1"/>
</dbReference>
<dbReference type="InterPro" id="IPR036901">
    <property type="entry name" value="Asp/Orn_carbamoylTrfase_sf"/>
</dbReference>
<dbReference type="GO" id="GO:0004585">
    <property type="term" value="F:ornithine carbamoyltransferase activity"/>
    <property type="evidence" value="ECO:0007669"/>
    <property type="project" value="UniProtKB-EC"/>
</dbReference>
<dbReference type="Pfam" id="PF02729">
    <property type="entry name" value="OTCace_N"/>
    <property type="match status" value="1"/>
</dbReference>
<dbReference type="Proteomes" id="UP000192927">
    <property type="component" value="Unassembled WGS sequence"/>
</dbReference>
<keyword evidence="15" id="KW-1185">Reference proteome</keyword>
<dbReference type="AlphaFoldDB" id="A0A1W5DCJ4"/>
<evidence type="ECO:0000313" key="15">
    <source>
        <dbReference type="Proteomes" id="UP000192927"/>
    </source>
</evidence>
<feature type="domain" description="Aspartate/ornithine carbamoyltransferase Asp/Orn-binding" evidence="12">
    <location>
        <begin position="199"/>
        <end position="354"/>
    </location>
</feature>
<evidence type="ECO:0000256" key="1">
    <source>
        <dbReference type="ARBA" id="ARBA00004975"/>
    </source>
</evidence>
<dbReference type="GO" id="GO:0005739">
    <property type="term" value="C:mitochondrion"/>
    <property type="evidence" value="ECO:0007669"/>
    <property type="project" value="TreeGrafter"/>
</dbReference>
<dbReference type="PANTHER" id="PTHR45753">
    <property type="entry name" value="ORNITHINE CARBAMOYLTRANSFERASE, MITOCHONDRIAL"/>
    <property type="match status" value="1"/>
</dbReference>
<accession>A0A1W5DCJ4</accession>
<dbReference type="InterPro" id="IPR006132">
    <property type="entry name" value="Asp/Orn_carbamoyltranf_P-bd"/>
</dbReference>
<evidence type="ECO:0000256" key="7">
    <source>
        <dbReference type="ARBA" id="ARBA00022605"/>
    </source>
</evidence>